<dbReference type="InterPro" id="IPR050155">
    <property type="entry name" value="HAD-like_hydrolase_sf"/>
</dbReference>
<dbReference type="InterPro" id="IPR023214">
    <property type="entry name" value="HAD_sf"/>
</dbReference>
<keyword evidence="2" id="KW-1185">Reference proteome</keyword>
<keyword evidence="1" id="KW-0378">Hydrolase</keyword>
<dbReference type="Gene3D" id="1.10.150.240">
    <property type="entry name" value="Putative phosphatase, domain 2"/>
    <property type="match status" value="1"/>
</dbReference>
<dbReference type="Gene3D" id="3.40.50.1000">
    <property type="entry name" value="HAD superfamily/HAD-like"/>
    <property type="match status" value="1"/>
</dbReference>
<dbReference type="GO" id="GO:0006281">
    <property type="term" value="P:DNA repair"/>
    <property type="evidence" value="ECO:0007669"/>
    <property type="project" value="TreeGrafter"/>
</dbReference>
<sequence>MYKCILFDIDGTIIDTEKAVINSLQKLLKLEKGTTYPADELSFALGIPGFVALEKLNILDIDNATKKWNEYLKEFYSDIKVFNGLKEVIEKLYESNVKMGIVTSKTKQELIDDFYPFGLNNYFDYIVCADDTVQHKPEAEPILKCLELTKTIPSETIYIGDSIYDMQCAKNAGIDCALALWGAKNQDLNATIKLNNPKEILNIIKI</sequence>
<dbReference type="AlphaFoldDB" id="A0A1D7XNW9"/>
<proteinExistence type="predicted"/>
<dbReference type="EMBL" id="CP017255">
    <property type="protein sequence ID" value="AOR25004.1"/>
    <property type="molecule type" value="Genomic_DNA"/>
</dbReference>
<dbReference type="Proteomes" id="UP000094652">
    <property type="component" value="Plasmid pCt2"/>
</dbReference>
<dbReference type="NCBIfam" id="TIGR01549">
    <property type="entry name" value="HAD-SF-IA-v1"/>
    <property type="match status" value="1"/>
</dbReference>
<dbReference type="SFLD" id="SFLDG01135">
    <property type="entry name" value="C1.5.6:_HAD__Beta-PGM__Phospha"/>
    <property type="match status" value="1"/>
</dbReference>
<keyword evidence="1" id="KW-0614">Plasmid</keyword>
<dbReference type="InterPro" id="IPR023198">
    <property type="entry name" value="PGP-like_dom2"/>
</dbReference>
<dbReference type="SFLD" id="SFLDG01129">
    <property type="entry name" value="C1.5:_HAD__Beta-PGM__Phosphata"/>
    <property type="match status" value="1"/>
</dbReference>
<dbReference type="KEGG" id="ctae:BGI42_14755"/>
<name>A0A1D7XNW9_9CLOT</name>
<dbReference type="SUPFAM" id="SSF56784">
    <property type="entry name" value="HAD-like"/>
    <property type="match status" value="1"/>
</dbReference>
<dbReference type="RefSeq" id="WP_069681123.1">
    <property type="nucleotide sequence ID" value="NZ_CP017255.2"/>
</dbReference>
<dbReference type="GO" id="GO:0008967">
    <property type="term" value="F:phosphoglycolate phosphatase activity"/>
    <property type="evidence" value="ECO:0007669"/>
    <property type="project" value="TreeGrafter"/>
</dbReference>
<dbReference type="Pfam" id="PF13419">
    <property type="entry name" value="HAD_2"/>
    <property type="match status" value="1"/>
</dbReference>
<dbReference type="InterPro" id="IPR041492">
    <property type="entry name" value="HAD_2"/>
</dbReference>
<dbReference type="PANTHER" id="PTHR43434:SF26">
    <property type="entry name" value="PYROPHOSPHATASE PPAX"/>
    <property type="match status" value="1"/>
</dbReference>
<geneLocation type="plasmid" evidence="2">
    <name>pct2</name>
</geneLocation>
<dbReference type="PANTHER" id="PTHR43434">
    <property type="entry name" value="PHOSPHOGLYCOLATE PHOSPHATASE"/>
    <property type="match status" value="1"/>
</dbReference>
<dbReference type="OrthoDB" id="9807630at2"/>
<dbReference type="SFLD" id="SFLDS00003">
    <property type="entry name" value="Haloacid_Dehalogenase"/>
    <property type="match status" value="1"/>
</dbReference>
<evidence type="ECO:0000313" key="2">
    <source>
        <dbReference type="Proteomes" id="UP000094652"/>
    </source>
</evidence>
<evidence type="ECO:0000313" key="1">
    <source>
        <dbReference type="EMBL" id="AOR25004.1"/>
    </source>
</evidence>
<protein>
    <submittedName>
        <fullName evidence="1">HAD family hydrolase</fullName>
    </submittedName>
</protein>
<accession>A0A1D7XNW9</accession>
<dbReference type="InterPro" id="IPR036412">
    <property type="entry name" value="HAD-like_sf"/>
</dbReference>
<gene>
    <name evidence="1" type="ORF">BGI42_14755</name>
</gene>
<reference evidence="2" key="1">
    <citation type="submission" date="2016-09" db="EMBL/GenBank/DDBJ databases">
        <title>Genomics of Clostridium taeniosporum, an organism which forms endospores with ribbon-like appendages.</title>
        <authorList>
            <person name="Walker J.R."/>
        </authorList>
    </citation>
    <scope>NUCLEOTIDE SEQUENCE [LARGE SCALE GENOMIC DNA]</scope>
    <source>
        <strain evidence="2">1/k</strain>
        <plasmid evidence="2">Plasmid pct2</plasmid>
    </source>
</reference>
<organism evidence="1 2">
    <name type="scientific">Clostridium taeniosporum</name>
    <dbReference type="NCBI Taxonomy" id="394958"/>
    <lineage>
        <taxon>Bacteria</taxon>
        <taxon>Bacillati</taxon>
        <taxon>Bacillota</taxon>
        <taxon>Clostridia</taxon>
        <taxon>Eubacteriales</taxon>
        <taxon>Clostridiaceae</taxon>
        <taxon>Clostridium</taxon>
    </lineage>
</organism>
<dbReference type="InterPro" id="IPR006439">
    <property type="entry name" value="HAD-SF_hydro_IA"/>
</dbReference>
<dbReference type="GO" id="GO:0005829">
    <property type="term" value="C:cytosol"/>
    <property type="evidence" value="ECO:0007669"/>
    <property type="project" value="TreeGrafter"/>
</dbReference>